<dbReference type="HAMAP" id="MF_00244">
    <property type="entry name" value="NaMN_adenylyltr"/>
    <property type="match status" value="1"/>
</dbReference>
<keyword evidence="5 10" id="KW-0548">Nucleotidyltransferase</keyword>
<dbReference type="PANTHER" id="PTHR39321:SF3">
    <property type="entry name" value="PHOSPHOPANTETHEINE ADENYLYLTRANSFERASE"/>
    <property type="match status" value="1"/>
</dbReference>
<evidence type="ECO:0000256" key="1">
    <source>
        <dbReference type="ARBA" id="ARBA00002324"/>
    </source>
</evidence>
<dbReference type="NCBIfam" id="TIGR00125">
    <property type="entry name" value="cyt_tran_rel"/>
    <property type="match status" value="1"/>
</dbReference>
<evidence type="ECO:0000256" key="4">
    <source>
        <dbReference type="ARBA" id="ARBA00022679"/>
    </source>
</evidence>
<keyword evidence="3 10" id="KW-0662">Pyridine nucleotide biosynthesis</keyword>
<comment type="caution">
    <text evidence="12">The sequence shown here is derived from an EMBL/GenBank/DDBJ whole genome shotgun (WGS) entry which is preliminary data.</text>
</comment>
<dbReference type="PANTHER" id="PTHR39321">
    <property type="entry name" value="NICOTINATE-NUCLEOTIDE ADENYLYLTRANSFERASE-RELATED"/>
    <property type="match status" value="1"/>
</dbReference>
<evidence type="ECO:0000256" key="10">
    <source>
        <dbReference type="HAMAP-Rule" id="MF_00244"/>
    </source>
</evidence>
<evidence type="ECO:0000256" key="7">
    <source>
        <dbReference type="ARBA" id="ARBA00022840"/>
    </source>
</evidence>
<keyword evidence="4 10" id="KW-0808">Transferase</keyword>
<evidence type="ECO:0000256" key="3">
    <source>
        <dbReference type="ARBA" id="ARBA00022642"/>
    </source>
</evidence>
<dbReference type="EMBL" id="JBFSHR010000004">
    <property type="protein sequence ID" value="MEX6428613.1"/>
    <property type="molecule type" value="Genomic_DNA"/>
</dbReference>
<evidence type="ECO:0000256" key="6">
    <source>
        <dbReference type="ARBA" id="ARBA00022741"/>
    </source>
</evidence>
<dbReference type="Proteomes" id="UP001560267">
    <property type="component" value="Unassembled WGS sequence"/>
</dbReference>
<dbReference type="InterPro" id="IPR004821">
    <property type="entry name" value="Cyt_trans-like"/>
</dbReference>
<gene>
    <name evidence="10 12" type="primary">nadD</name>
    <name evidence="12" type="ORF">AB6A68_02010</name>
</gene>
<organism evidence="12 13">
    <name type="scientific">Ferrimicrobium acidiphilum</name>
    <dbReference type="NCBI Taxonomy" id="121039"/>
    <lineage>
        <taxon>Bacteria</taxon>
        <taxon>Bacillati</taxon>
        <taxon>Actinomycetota</taxon>
        <taxon>Acidimicrobiia</taxon>
        <taxon>Acidimicrobiales</taxon>
        <taxon>Acidimicrobiaceae</taxon>
        <taxon>Ferrimicrobium</taxon>
    </lineage>
</organism>
<sequence length="208" mass="23482">MKRDKDALTLTRRIGVFGGTFDPIHIGHLVAAQNAMHAAALDQVLFVVANQPWQKEGTREVTDPKLRLLVVSQVLRTIPGLEPSDIEIQRGGLSYSIDTLNELRASHPNDELFLVVGADAASQMPTWERAEELSTLARLVIVNRYGYPTISSILDFDQPILAEMPWLDISSTDLRERVRDHRPLQFLLPETAIEAIELYQLYRNRENG</sequence>
<proteinExistence type="inferred from homology"/>
<evidence type="ECO:0000313" key="12">
    <source>
        <dbReference type="EMBL" id="MEX6428613.1"/>
    </source>
</evidence>
<comment type="pathway">
    <text evidence="2 10">Cofactor biosynthesis; NAD(+) biosynthesis; deamido-NAD(+) from nicotinate D-ribonucleotide: step 1/1.</text>
</comment>
<dbReference type="SUPFAM" id="SSF52374">
    <property type="entry name" value="Nucleotidylyl transferase"/>
    <property type="match status" value="1"/>
</dbReference>
<evidence type="ECO:0000259" key="11">
    <source>
        <dbReference type="Pfam" id="PF01467"/>
    </source>
</evidence>
<evidence type="ECO:0000256" key="5">
    <source>
        <dbReference type="ARBA" id="ARBA00022695"/>
    </source>
</evidence>
<dbReference type="NCBIfam" id="NF000840">
    <property type="entry name" value="PRK00071.1-3"/>
    <property type="match status" value="1"/>
</dbReference>
<dbReference type="GO" id="GO:0004515">
    <property type="term" value="F:nicotinate-nucleotide adenylyltransferase activity"/>
    <property type="evidence" value="ECO:0007669"/>
    <property type="project" value="UniProtKB-EC"/>
</dbReference>
<keyword evidence="13" id="KW-1185">Reference proteome</keyword>
<accession>A0ABV3XZ91</accession>
<evidence type="ECO:0000256" key="8">
    <source>
        <dbReference type="ARBA" id="ARBA00023027"/>
    </source>
</evidence>
<dbReference type="CDD" id="cd02165">
    <property type="entry name" value="NMNAT"/>
    <property type="match status" value="1"/>
</dbReference>
<comment type="function">
    <text evidence="1 10">Catalyzes the reversible adenylation of nicotinate mononucleotide (NaMN) to nicotinic acid adenine dinucleotide (NaAD).</text>
</comment>
<comment type="catalytic activity">
    <reaction evidence="9 10">
        <text>nicotinate beta-D-ribonucleotide + ATP + H(+) = deamido-NAD(+) + diphosphate</text>
        <dbReference type="Rhea" id="RHEA:22860"/>
        <dbReference type="ChEBI" id="CHEBI:15378"/>
        <dbReference type="ChEBI" id="CHEBI:30616"/>
        <dbReference type="ChEBI" id="CHEBI:33019"/>
        <dbReference type="ChEBI" id="CHEBI:57502"/>
        <dbReference type="ChEBI" id="CHEBI:58437"/>
        <dbReference type="EC" id="2.7.7.18"/>
    </reaction>
</comment>
<feature type="domain" description="Cytidyltransferase-like" evidence="11">
    <location>
        <begin position="16"/>
        <end position="177"/>
    </location>
</feature>
<keyword evidence="6 10" id="KW-0547">Nucleotide-binding</keyword>
<dbReference type="EC" id="2.7.7.18" evidence="10"/>
<keyword evidence="7 10" id="KW-0067">ATP-binding</keyword>
<protein>
    <recommendedName>
        <fullName evidence="10">Probable nicotinate-nucleotide adenylyltransferase</fullName>
        <ecNumber evidence="10">2.7.7.18</ecNumber>
    </recommendedName>
    <alternativeName>
        <fullName evidence="10">Deamido-NAD(+) diphosphorylase</fullName>
    </alternativeName>
    <alternativeName>
        <fullName evidence="10">Deamido-NAD(+) pyrophosphorylase</fullName>
    </alternativeName>
    <alternativeName>
        <fullName evidence="10">Nicotinate mononucleotide adenylyltransferase</fullName>
        <shortName evidence="10">NaMN adenylyltransferase</shortName>
    </alternativeName>
</protein>
<keyword evidence="8 10" id="KW-0520">NAD</keyword>
<dbReference type="InterPro" id="IPR014729">
    <property type="entry name" value="Rossmann-like_a/b/a_fold"/>
</dbReference>
<evidence type="ECO:0000313" key="13">
    <source>
        <dbReference type="Proteomes" id="UP001560267"/>
    </source>
</evidence>
<reference evidence="12 13" key="1">
    <citation type="submission" date="2024-07" db="EMBL/GenBank/DDBJ databases">
        <title>Draft Genome Sequence of Ferrimicrobium acidiphilum Strain YE2023, Isolated from a Pulp of Bioleach Reactor.</title>
        <authorList>
            <person name="Elkina Y.A."/>
            <person name="Bulaeva A.G."/>
            <person name="Beletsky A.V."/>
            <person name="Mardanov A.V."/>
        </authorList>
    </citation>
    <scope>NUCLEOTIDE SEQUENCE [LARGE SCALE GENOMIC DNA]</scope>
    <source>
        <strain evidence="12 13">YE2023</strain>
    </source>
</reference>
<evidence type="ECO:0000256" key="2">
    <source>
        <dbReference type="ARBA" id="ARBA00005019"/>
    </source>
</evidence>
<dbReference type="NCBIfam" id="TIGR00482">
    <property type="entry name" value="nicotinate (nicotinamide) nucleotide adenylyltransferase"/>
    <property type="match status" value="1"/>
</dbReference>
<dbReference type="Pfam" id="PF01467">
    <property type="entry name" value="CTP_transf_like"/>
    <property type="match status" value="1"/>
</dbReference>
<dbReference type="RefSeq" id="WP_298386439.1">
    <property type="nucleotide sequence ID" value="NZ_JBFSHR010000004.1"/>
</dbReference>
<evidence type="ECO:0000256" key="9">
    <source>
        <dbReference type="ARBA" id="ARBA00048721"/>
    </source>
</evidence>
<name>A0ABV3XZ91_9ACTN</name>
<dbReference type="InterPro" id="IPR005248">
    <property type="entry name" value="NadD/NMNAT"/>
</dbReference>
<comment type="similarity">
    <text evidence="10">Belongs to the NadD family.</text>
</comment>
<dbReference type="Gene3D" id="3.40.50.620">
    <property type="entry name" value="HUPs"/>
    <property type="match status" value="1"/>
</dbReference>